<feature type="compositionally biased region" description="Polar residues" evidence="1">
    <location>
        <begin position="196"/>
        <end position="215"/>
    </location>
</feature>
<organism evidence="2 3">
    <name type="scientific">Micromonospora saelicesensis</name>
    <dbReference type="NCBI Taxonomy" id="285676"/>
    <lineage>
        <taxon>Bacteria</taxon>
        <taxon>Bacillati</taxon>
        <taxon>Actinomycetota</taxon>
        <taxon>Actinomycetes</taxon>
        <taxon>Micromonosporales</taxon>
        <taxon>Micromonosporaceae</taxon>
        <taxon>Micromonospora</taxon>
    </lineage>
</organism>
<protein>
    <submittedName>
        <fullName evidence="2">Uncharacterized protein</fullName>
    </submittedName>
</protein>
<accession>A0A328NY61</accession>
<feature type="compositionally biased region" description="Basic residues" evidence="1">
    <location>
        <begin position="163"/>
        <end position="174"/>
    </location>
</feature>
<sequence length="234" mass="24532">MSGSGPAPPICQPTSKASEPISFNPYPRWAPAYSLRTPASLSMVKTSSDPLTSLSRLPRSGANPHEAPTLRRGCAMIKRHAASSSGPSRTAARQHASTPGQSASITRRSIIRWCSWRRCSAGRSGQESSCAAQAGAPSRSPRAARMLTLSCNALGCHRCARPDRRRQRPRRNGPRRAAPPKGSSALAGDGRAGPASTGSQTRAQANRHSPGSPRSSFVLAAGPQAHAATRPDTG</sequence>
<feature type="region of interest" description="Disordered" evidence="1">
    <location>
        <begin position="162"/>
        <end position="234"/>
    </location>
</feature>
<dbReference type="AlphaFoldDB" id="A0A328NY61"/>
<gene>
    <name evidence="2" type="ORF">PSN13_01343</name>
</gene>
<feature type="compositionally biased region" description="Pro residues" evidence="1">
    <location>
        <begin position="1"/>
        <end position="11"/>
    </location>
</feature>
<feature type="region of interest" description="Disordered" evidence="1">
    <location>
        <begin position="1"/>
        <end position="22"/>
    </location>
</feature>
<proteinExistence type="predicted"/>
<comment type="caution">
    <text evidence="2">The sequence shown here is derived from an EMBL/GenBank/DDBJ whole genome shotgun (WGS) entry which is preliminary data.</text>
</comment>
<dbReference type="Proteomes" id="UP000249419">
    <property type="component" value="Unassembled WGS sequence"/>
</dbReference>
<feature type="compositionally biased region" description="Polar residues" evidence="1">
    <location>
        <begin position="95"/>
        <end position="104"/>
    </location>
</feature>
<evidence type="ECO:0000313" key="2">
    <source>
        <dbReference type="EMBL" id="RAO37361.1"/>
    </source>
</evidence>
<evidence type="ECO:0000256" key="1">
    <source>
        <dbReference type="SAM" id="MobiDB-lite"/>
    </source>
</evidence>
<feature type="region of interest" description="Disordered" evidence="1">
    <location>
        <begin position="45"/>
        <end position="104"/>
    </location>
</feature>
<evidence type="ECO:0000313" key="3">
    <source>
        <dbReference type="Proteomes" id="UP000249419"/>
    </source>
</evidence>
<name>A0A328NY61_9ACTN</name>
<reference evidence="2 3" key="1">
    <citation type="submission" date="2018-03" db="EMBL/GenBank/DDBJ databases">
        <title>Defining the species Micromonospora saelicesensis and Micromonospora noduli under the framework of genomics.</title>
        <authorList>
            <person name="Riesco R."/>
            <person name="Trujillo M.E."/>
        </authorList>
    </citation>
    <scope>NUCLEOTIDE SEQUENCE [LARGE SCALE GENOMIC DNA]</scope>
    <source>
        <strain evidence="2 3">PSN13</strain>
    </source>
</reference>
<dbReference type="EMBL" id="PYAG01000005">
    <property type="protein sequence ID" value="RAO37361.1"/>
    <property type="molecule type" value="Genomic_DNA"/>
</dbReference>
<feature type="compositionally biased region" description="Polar residues" evidence="1">
    <location>
        <begin position="45"/>
        <end position="55"/>
    </location>
</feature>